<feature type="transmembrane region" description="Helical" evidence="6">
    <location>
        <begin position="360"/>
        <end position="379"/>
    </location>
</feature>
<feature type="transmembrane region" description="Helical" evidence="6">
    <location>
        <begin position="214"/>
        <end position="234"/>
    </location>
</feature>
<dbReference type="PANTHER" id="PTHR30250:SF11">
    <property type="entry name" value="O-ANTIGEN TRANSPORTER-RELATED"/>
    <property type="match status" value="1"/>
</dbReference>
<evidence type="ECO:0000313" key="7">
    <source>
        <dbReference type="EMBL" id="VYU31408.1"/>
    </source>
</evidence>
<dbReference type="AlphaFoldDB" id="A0A6N3DVM8"/>
<feature type="transmembrane region" description="Helical" evidence="6">
    <location>
        <begin position="418"/>
        <end position="435"/>
    </location>
</feature>
<feature type="transmembrane region" description="Helical" evidence="6">
    <location>
        <begin position="12"/>
        <end position="33"/>
    </location>
</feature>
<keyword evidence="5 6" id="KW-0472">Membrane</keyword>
<dbReference type="EMBL" id="CACRTO010000020">
    <property type="protein sequence ID" value="VYU31408.1"/>
    <property type="molecule type" value="Genomic_DNA"/>
</dbReference>
<dbReference type="Pfam" id="PF01943">
    <property type="entry name" value="Polysacc_synt"/>
    <property type="match status" value="1"/>
</dbReference>
<feature type="transmembrane region" description="Helical" evidence="6">
    <location>
        <begin position="45"/>
        <end position="64"/>
    </location>
</feature>
<reference evidence="7" key="1">
    <citation type="submission" date="2019-11" db="EMBL/GenBank/DDBJ databases">
        <authorList>
            <person name="Feng L."/>
        </authorList>
    </citation>
    <scope>NUCLEOTIDE SEQUENCE</scope>
    <source>
        <strain evidence="7">CTertiumLFYP3</strain>
    </source>
</reference>
<keyword evidence="4 6" id="KW-1133">Transmembrane helix</keyword>
<feature type="transmembrane region" description="Helical" evidence="6">
    <location>
        <begin position="296"/>
        <end position="319"/>
    </location>
</feature>
<evidence type="ECO:0000256" key="3">
    <source>
        <dbReference type="ARBA" id="ARBA00022692"/>
    </source>
</evidence>
<feature type="transmembrane region" description="Helical" evidence="6">
    <location>
        <begin position="146"/>
        <end position="165"/>
    </location>
</feature>
<feature type="transmembrane region" description="Helical" evidence="6">
    <location>
        <begin position="325"/>
        <end position="348"/>
    </location>
</feature>
<dbReference type="RefSeq" id="WP_156626489.1">
    <property type="nucleotide sequence ID" value="NZ_CACRTO010000020.1"/>
</dbReference>
<evidence type="ECO:0000256" key="4">
    <source>
        <dbReference type="ARBA" id="ARBA00022989"/>
    </source>
</evidence>
<comment type="subcellular location">
    <subcellularLocation>
        <location evidence="1">Cell membrane</location>
        <topology evidence="1">Multi-pass membrane protein</topology>
    </subcellularLocation>
</comment>
<protein>
    <submittedName>
        <fullName evidence="7">Polysaccharide biosynthesis protein</fullName>
    </submittedName>
</protein>
<sequence>MNNLFKKFVEFAIGNGLVMILGLISTPIVSRMILPIEKGKADIFVTYTSLIVLVLTMGIDQAYIRFFNEEDDNCKGDLLRRSVKLPILLNVILGSILIVFYKQVSYYMVKETSLVLVVLFAFHSVISIIANFALINVRMKQKAKTYSMLGVVNKIAFIIFIILIYKVFDGNYITLVLATVLSNLVMTIMGVLIEKEDWLKFSKKFKSKTTAKELIMYGSPFILSMGITWVFQSIDRISIQLFSDYEQLGLYGGAMYFIAILNTVQGAFTTFWTPVAYEKFSTHPEDKKFFSNINEIVSLFMLIIAIGVIAFKDILIIILGSDYEGAQFIFPFLVLMPIMYTISETTVLGINFKKKTKYHIYIALAAAIANIIGNFILVPRLGAKGAAISTGLAYVVFFGFRTYFGTKLYKFDVNFKKFFVGVSAVYVLAALSSMYKINLPIITVTIISTTIVCLLYRNVIKMLLDVVIQKLKARQ</sequence>
<accession>A0A6N3DVM8</accession>
<dbReference type="InterPro" id="IPR002797">
    <property type="entry name" value="Polysacc_synth"/>
</dbReference>
<feature type="transmembrane region" description="Helical" evidence="6">
    <location>
        <begin position="171"/>
        <end position="193"/>
    </location>
</feature>
<feature type="transmembrane region" description="Helical" evidence="6">
    <location>
        <begin position="113"/>
        <end position="134"/>
    </location>
</feature>
<evidence type="ECO:0000256" key="5">
    <source>
        <dbReference type="ARBA" id="ARBA00023136"/>
    </source>
</evidence>
<feature type="transmembrane region" description="Helical" evidence="6">
    <location>
        <begin position="385"/>
        <end position="406"/>
    </location>
</feature>
<dbReference type="PANTHER" id="PTHR30250">
    <property type="entry name" value="PST FAMILY PREDICTED COLANIC ACID TRANSPORTER"/>
    <property type="match status" value="1"/>
</dbReference>
<evidence type="ECO:0000256" key="6">
    <source>
        <dbReference type="SAM" id="Phobius"/>
    </source>
</evidence>
<dbReference type="GO" id="GO:0005886">
    <property type="term" value="C:plasma membrane"/>
    <property type="evidence" value="ECO:0007669"/>
    <property type="project" value="UniProtKB-SubCell"/>
</dbReference>
<feature type="transmembrane region" description="Helical" evidence="6">
    <location>
        <begin position="85"/>
        <end position="101"/>
    </location>
</feature>
<evidence type="ECO:0000256" key="2">
    <source>
        <dbReference type="ARBA" id="ARBA00022475"/>
    </source>
</evidence>
<proteinExistence type="predicted"/>
<organism evidence="7">
    <name type="scientific">Clostridium tertium</name>
    <dbReference type="NCBI Taxonomy" id="1559"/>
    <lineage>
        <taxon>Bacteria</taxon>
        <taxon>Bacillati</taxon>
        <taxon>Bacillota</taxon>
        <taxon>Clostridia</taxon>
        <taxon>Eubacteriales</taxon>
        <taxon>Clostridiaceae</taxon>
        <taxon>Clostridium</taxon>
    </lineage>
</organism>
<feature type="transmembrane region" description="Helical" evidence="6">
    <location>
        <begin position="441"/>
        <end position="460"/>
    </location>
</feature>
<evidence type="ECO:0000256" key="1">
    <source>
        <dbReference type="ARBA" id="ARBA00004651"/>
    </source>
</evidence>
<name>A0A6N3DVM8_9CLOT</name>
<gene>
    <name evidence="7" type="ORF">CTLFYP3_02031</name>
</gene>
<keyword evidence="3 6" id="KW-0812">Transmembrane</keyword>
<feature type="transmembrane region" description="Helical" evidence="6">
    <location>
        <begin position="254"/>
        <end position="275"/>
    </location>
</feature>
<dbReference type="InterPro" id="IPR050833">
    <property type="entry name" value="Poly_Biosynth_Transport"/>
</dbReference>
<keyword evidence="2" id="KW-1003">Cell membrane</keyword>